<feature type="transmembrane region" description="Helical" evidence="12">
    <location>
        <begin position="559"/>
        <end position="580"/>
    </location>
</feature>
<evidence type="ECO:0000256" key="8">
    <source>
        <dbReference type="ARBA" id="ARBA00022824"/>
    </source>
</evidence>
<organism evidence="14 15">
    <name type="scientific">Nematostella vectensis</name>
    <name type="common">Starlet sea anemone</name>
    <dbReference type="NCBI Taxonomy" id="45351"/>
    <lineage>
        <taxon>Eukaryota</taxon>
        <taxon>Metazoa</taxon>
        <taxon>Cnidaria</taxon>
        <taxon>Anthozoa</taxon>
        <taxon>Hexacorallia</taxon>
        <taxon>Actiniaria</taxon>
        <taxon>Edwardsiidae</taxon>
        <taxon>Nematostella</taxon>
    </lineage>
</organism>
<evidence type="ECO:0000313" key="15">
    <source>
        <dbReference type="Proteomes" id="UP000001593"/>
    </source>
</evidence>
<dbReference type="Pfam" id="PF04987">
    <property type="entry name" value="PigN"/>
    <property type="match status" value="1"/>
</dbReference>
<reference evidence="14 15" key="1">
    <citation type="journal article" date="2007" name="Science">
        <title>Sea anemone genome reveals ancestral eumetazoan gene repertoire and genomic organization.</title>
        <authorList>
            <person name="Putnam N.H."/>
            <person name="Srivastava M."/>
            <person name="Hellsten U."/>
            <person name="Dirks B."/>
            <person name="Chapman J."/>
            <person name="Salamov A."/>
            <person name="Terry A."/>
            <person name="Shapiro H."/>
            <person name="Lindquist E."/>
            <person name="Kapitonov V.V."/>
            <person name="Jurka J."/>
            <person name="Genikhovich G."/>
            <person name="Grigoriev I.V."/>
            <person name="Lucas S.M."/>
            <person name="Steele R.E."/>
            <person name="Finnerty J.R."/>
            <person name="Technau U."/>
            <person name="Martindale M.Q."/>
            <person name="Rokhsar D.S."/>
        </authorList>
    </citation>
    <scope>NUCLEOTIDE SEQUENCE [LARGE SCALE GENOMIC DNA]</scope>
    <source>
        <strain evidence="15">CH2 X CH6</strain>
    </source>
</reference>
<dbReference type="STRING" id="45351.A7RLF9"/>
<keyword evidence="5 12" id="KW-0337">GPI-anchor biosynthesis</keyword>
<dbReference type="InterPro" id="IPR017850">
    <property type="entry name" value="Alkaline_phosphatase_core_sf"/>
</dbReference>
<dbReference type="InterPro" id="IPR002591">
    <property type="entry name" value="Phosphodiest/P_Trfase"/>
</dbReference>
<feature type="transmembrane region" description="Helical" evidence="12">
    <location>
        <begin position="448"/>
        <end position="470"/>
    </location>
</feature>
<feature type="transmembrane region" description="Helical" evidence="12">
    <location>
        <begin position="796"/>
        <end position="816"/>
    </location>
</feature>
<dbReference type="InterPro" id="IPR017852">
    <property type="entry name" value="GPI_EtnP_transferase_1_C"/>
</dbReference>
<dbReference type="Gene3D" id="3.40.720.10">
    <property type="entry name" value="Alkaline Phosphatase, subunit A"/>
    <property type="match status" value="2"/>
</dbReference>
<evidence type="ECO:0000256" key="10">
    <source>
        <dbReference type="ARBA" id="ARBA00023136"/>
    </source>
</evidence>
<keyword evidence="9 12" id="KW-1133">Transmembrane helix</keyword>
<dbReference type="FunFam" id="3.40.720.10:FF:000088">
    <property type="entry name" value="Phosphatidylinositol glycan anchor biosynthesis, class N"/>
    <property type="match status" value="1"/>
</dbReference>
<name>A7RLF9_NEMVE</name>
<feature type="transmembrane region" description="Helical" evidence="12">
    <location>
        <begin position="521"/>
        <end position="538"/>
    </location>
</feature>
<feature type="domain" description="GPI ethanolamine phosphate transferase 1 C-terminal" evidence="13">
    <location>
        <begin position="437"/>
        <end position="893"/>
    </location>
</feature>
<evidence type="ECO:0000256" key="2">
    <source>
        <dbReference type="ARBA" id="ARBA00004687"/>
    </source>
</evidence>
<feature type="transmembrane region" description="Helical" evidence="12">
    <location>
        <begin position="7"/>
        <end position="33"/>
    </location>
</feature>
<evidence type="ECO:0000256" key="9">
    <source>
        <dbReference type="ARBA" id="ARBA00022989"/>
    </source>
</evidence>
<evidence type="ECO:0000256" key="7">
    <source>
        <dbReference type="ARBA" id="ARBA00022692"/>
    </source>
</evidence>
<dbReference type="Proteomes" id="UP000001593">
    <property type="component" value="Unassembled WGS sequence"/>
</dbReference>
<keyword evidence="8 12" id="KW-0256">Endoplasmic reticulum</keyword>
<feature type="transmembrane region" description="Helical" evidence="12">
    <location>
        <begin position="631"/>
        <end position="654"/>
    </location>
</feature>
<dbReference type="GO" id="GO:0051377">
    <property type="term" value="F:mannose-ethanolamine phosphotransferase activity"/>
    <property type="evidence" value="ECO:0000318"/>
    <property type="project" value="GO_Central"/>
</dbReference>
<dbReference type="HOGENOM" id="CLU_007676_0_0_1"/>
<dbReference type="EC" id="2.-.-.-" evidence="12"/>
<dbReference type="InterPro" id="IPR007070">
    <property type="entry name" value="GPI_EtnP_transferase_1"/>
</dbReference>
<proteinExistence type="inferred from homology"/>
<evidence type="ECO:0000256" key="1">
    <source>
        <dbReference type="ARBA" id="ARBA00004477"/>
    </source>
</evidence>
<dbReference type="PhylomeDB" id="A7RLF9"/>
<comment type="similarity">
    <text evidence="3 12">Belongs to the PIGG/PIGN/PIGO family. PIGN subfamily.</text>
</comment>
<evidence type="ECO:0000256" key="6">
    <source>
        <dbReference type="ARBA" id="ARBA00022679"/>
    </source>
</evidence>
<evidence type="ECO:0000256" key="11">
    <source>
        <dbReference type="ARBA" id="ARBA00023180"/>
    </source>
</evidence>
<dbReference type="Pfam" id="PF01663">
    <property type="entry name" value="Phosphodiest"/>
    <property type="match status" value="1"/>
</dbReference>
<comment type="function">
    <text evidence="12">Ethanolamine phosphate transferase involved in glycosylphosphatidylinositol-anchor biosynthesis. Transfers ethanolamine phosphate to the first alpha-1,4-linked mannose of the glycosylphosphatidylinositol precursor of GPI-anchor.</text>
</comment>
<sequence>MASEKAVSVILVVVFAGVLVHITYLASIFDIYFTSPLVHGMTPQKSSLDPPAKRLVLFVADGLRADKFFEQDENGLTRAPYLRHIIESQGCWGVSHTRVPTESRPGHVALIAGFYEDVSAVAKGWKENPVEFDSSFNETQFTWSWGSPDILPMFAKGATGDHVFTSMYPATEEDFADKDAAKLDSWVFDKVEEFFIEAKSNHSLFEKVSKGQIIFFLHLLGIDTNGHAHRPSSLEYLNNIAFVDKGIKKTVQLIDDFFGNDASTAFVLTSDHGMTNWGSHGAGHAHETLTPLVAWGAGIRGPITSDGTGSQDGLSSLWKLTHLQRNDVNQADIAPLMTSLIGVPYPLNSVGILPTAYLNNTPHYLAENLFTNAKQILAQYQVKETFRKDTSLIFRPFRALAGAQQLGMLRDIKSALRSKDYDQASQLSRHLMDLALEGLNYYQNYDRVFLNTTVTLGFVGWICCVILWIVQQHTDITKQATKSYQQISAFKKGKQHLLINTGCAGLGVLEILVLAYQTAPVMYYIYCMMPLFFWNHLAKQTDTITSIWRYICTNNLGKRLMATLIFGVLTIEILVLSFFHREVLCLGLGCFCIWVLLLTRACWSARLFWILSALGLAIFPLLPVVGREANYPLVILAGFLSIACFGMVLIYSCIVSPEFYQQAKKSARIIAIQTLAIAVAMYIVHSTSNSFKIKQGVPFANQTMSWIILFASFVFPLFSSKNLVLRLSSITLGFISVYLLMSTAYEGLFILTLSLQMSAWLVMEHKFQRQPGWNFLKEGLDTSLTRPLSLDDLRGSYFFVFFIITAFFGTGNIASINSFDPASVYCFMTVFSPFLMGTLLLCKVVVPFVIVTCAFDAVHLVRQVPVYSLFLVVLVLTDAMGLHFLYLVQDYGSWLEIGTSISHYVIMMAFIIFLLLIFGLSRLLTGASIGLEFRKKQV</sequence>
<dbReference type="InterPro" id="IPR037671">
    <property type="entry name" value="PIGN_N"/>
</dbReference>
<feature type="transmembrane region" description="Helical" evidence="12">
    <location>
        <begin position="867"/>
        <end position="889"/>
    </location>
</feature>
<protein>
    <recommendedName>
        <fullName evidence="4 12">GPI ethanolamine phosphate transferase 1</fullName>
        <ecNumber evidence="12">2.-.-.-</ecNumber>
    </recommendedName>
</protein>
<keyword evidence="7 12" id="KW-0812">Transmembrane</keyword>
<evidence type="ECO:0000256" key="5">
    <source>
        <dbReference type="ARBA" id="ARBA00022502"/>
    </source>
</evidence>
<feature type="transmembrane region" description="Helical" evidence="12">
    <location>
        <begin position="666"/>
        <end position="684"/>
    </location>
</feature>
<dbReference type="UniPathway" id="UPA00196"/>
<feature type="transmembrane region" description="Helical" evidence="12">
    <location>
        <begin position="901"/>
        <end position="925"/>
    </location>
</feature>
<evidence type="ECO:0000259" key="13">
    <source>
        <dbReference type="Pfam" id="PF04987"/>
    </source>
</evidence>
<evidence type="ECO:0000313" key="14">
    <source>
        <dbReference type="EMBL" id="EDO47599.1"/>
    </source>
</evidence>
<comment type="pathway">
    <text evidence="2 12">Glycolipid biosynthesis; glycosylphosphatidylinositol-anchor biosynthesis.</text>
</comment>
<gene>
    <name evidence="14" type="ORF">NEMVEDRAFT_v1g160127</name>
</gene>
<dbReference type="AlphaFoldDB" id="A7RLF9"/>
<dbReference type="OMA" id="QSYFHRE"/>
<feature type="transmembrane region" description="Helical" evidence="12">
    <location>
        <begin position="608"/>
        <end position="625"/>
    </location>
</feature>
<evidence type="ECO:0000256" key="12">
    <source>
        <dbReference type="RuleBase" id="RU367138"/>
    </source>
</evidence>
<dbReference type="GO" id="GO:0006506">
    <property type="term" value="P:GPI anchor biosynthetic process"/>
    <property type="evidence" value="ECO:0000318"/>
    <property type="project" value="GO_Central"/>
</dbReference>
<keyword evidence="11" id="KW-0325">Glycoprotein</keyword>
<evidence type="ECO:0000256" key="4">
    <source>
        <dbReference type="ARBA" id="ARBA00020831"/>
    </source>
</evidence>
<keyword evidence="6 12" id="KW-0808">Transferase</keyword>
<dbReference type="FunFam" id="3.40.720.10:FF:000091">
    <property type="entry name" value="Phosphatidylinositol glycan anchor biosynthesis, class N"/>
    <property type="match status" value="1"/>
</dbReference>
<dbReference type="SUPFAM" id="SSF53649">
    <property type="entry name" value="Alkaline phosphatase-like"/>
    <property type="match status" value="1"/>
</dbReference>
<dbReference type="EMBL" id="DS469518">
    <property type="protein sequence ID" value="EDO47599.1"/>
    <property type="molecule type" value="Genomic_DNA"/>
</dbReference>
<dbReference type="eggNOG" id="KOG2124">
    <property type="taxonomic scope" value="Eukaryota"/>
</dbReference>
<feature type="transmembrane region" description="Helical" evidence="12">
    <location>
        <begin position="699"/>
        <end position="718"/>
    </location>
</feature>
<dbReference type="PANTHER" id="PTHR12250">
    <property type="entry name" value="PHOSPHATIDYLINOSITOL GLYCAN, CLASS N"/>
    <property type="match status" value="1"/>
</dbReference>
<evidence type="ECO:0000256" key="3">
    <source>
        <dbReference type="ARBA" id="ARBA00008400"/>
    </source>
</evidence>
<feature type="transmembrane region" description="Helical" evidence="12">
    <location>
        <begin position="586"/>
        <end position="603"/>
    </location>
</feature>
<dbReference type="GO" id="GO:0005789">
    <property type="term" value="C:endoplasmic reticulum membrane"/>
    <property type="evidence" value="ECO:0000318"/>
    <property type="project" value="GO_Central"/>
</dbReference>
<keyword evidence="15" id="KW-1185">Reference proteome</keyword>
<feature type="transmembrane region" description="Helical" evidence="12">
    <location>
        <begin position="822"/>
        <end position="855"/>
    </location>
</feature>
<dbReference type="PANTHER" id="PTHR12250:SF0">
    <property type="entry name" value="GPI ETHANOLAMINE PHOSPHATE TRANSFERASE 1"/>
    <property type="match status" value="1"/>
</dbReference>
<keyword evidence="10 12" id="KW-0472">Membrane</keyword>
<dbReference type="InParanoid" id="A7RLF9"/>
<feature type="transmembrane region" description="Helical" evidence="12">
    <location>
        <begin position="497"/>
        <end position="515"/>
    </location>
</feature>
<dbReference type="CDD" id="cd16020">
    <property type="entry name" value="GPI_EPT_1"/>
    <property type="match status" value="1"/>
</dbReference>
<accession>A7RLF9</accession>
<comment type="subcellular location">
    <subcellularLocation>
        <location evidence="1 12">Endoplasmic reticulum membrane</location>
        <topology evidence="1 12">Multi-pass membrane protein</topology>
    </subcellularLocation>
</comment>